<dbReference type="InterPro" id="IPR014338">
    <property type="entry name" value="CHP02996_rpt-companion-dom"/>
</dbReference>
<reference key="1">
    <citation type="submission" date="2010-11" db="EMBL/GenBank/DDBJ databases">
        <title>The complete sequence of chromosome of Isophaera pallida ATCC 43644.</title>
        <authorList>
            <consortium name="US DOE Joint Genome Institute (JGI-PGF)"/>
            <person name="Lucas S."/>
            <person name="Copeland A."/>
            <person name="Lapidus A."/>
            <person name="Bruce D."/>
            <person name="Goodwin L."/>
            <person name="Pitluck S."/>
            <person name="Kyrpides N."/>
            <person name="Mavromatis K."/>
            <person name="Pagani I."/>
            <person name="Ivanova N."/>
            <person name="Saunders E."/>
            <person name="Brettin T."/>
            <person name="Detter J.C."/>
            <person name="Han C."/>
            <person name="Tapia R."/>
            <person name="Land M."/>
            <person name="Hauser L."/>
            <person name="Markowitz V."/>
            <person name="Cheng J.-F."/>
            <person name="Hugenholtz P."/>
            <person name="Woyke T."/>
            <person name="Wu D."/>
            <person name="Eisen J.A."/>
        </authorList>
    </citation>
    <scope>NUCLEOTIDE SEQUENCE</scope>
    <source>
        <strain>ATCC 43644</strain>
    </source>
</reference>
<reference evidence="4 5" key="2">
    <citation type="journal article" date="2011" name="Stand. Genomic Sci.">
        <title>Complete genome sequence of Isosphaera pallida type strain (IS1B).</title>
        <authorList>
            <consortium name="US DOE Joint Genome Institute (JGI-PGF)"/>
            <person name="Goker M."/>
            <person name="Cleland D."/>
            <person name="Saunders E."/>
            <person name="Lapidus A."/>
            <person name="Nolan M."/>
            <person name="Lucas S."/>
            <person name="Hammon N."/>
            <person name="Deshpande S."/>
            <person name="Cheng J.F."/>
            <person name="Tapia R."/>
            <person name="Han C."/>
            <person name="Goodwin L."/>
            <person name="Pitluck S."/>
            <person name="Liolios K."/>
            <person name="Pagani I."/>
            <person name="Ivanova N."/>
            <person name="Mavromatis K."/>
            <person name="Pati A."/>
            <person name="Chen A."/>
            <person name="Palaniappan K."/>
            <person name="Land M."/>
            <person name="Hauser L."/>
            <person name="Chang Y.J."/>
            <person name="Jeffries C.D."/>
            <person name="Detter J.C."/>
            <person name="Beck B."/>
            <person name="Woyke T."/>
            <person name="Bristow J."/>
            <person name="Eisen J.A."/>
            <person name="Markowitz V."/>
            <person name="Hugenholtz P."/>
            <person name="Kyrpides N.C."/>
            <person name="Klenk H.P."/>
        </authorList>
    </citation>
    <scope>NUCLEOTIDE SEQUENCE [LARGE SCALE GENOMIC DNA]</scope>
    <source>
        <strain evidence="5">ATCC 43644 / DSM 9630 / IS1B</strain>
    </source>
</reference>
<dbReference type="GO" id="GO:0031267">
    <property type="term" value="F:small GTPase binding"/>
    <property type="evidence" value="ECO:0007669"/>
    <property type="project" value="TreeGrafter"/>
</dbReference>
<protein>
    <submittedName>
        <fullName evidence="4">Repeat-companion domain protein</fullName>
    </submittedName>
</protein>
<gene>
    <name evidence="4" type="ordered locus">Isop_0507</name>
</gene>
<dbReference type="InterPro" id="IPR032675">
    <property type="entry name" value="LRR_dom_sf"/>
</dbReference>
<proteinExistence type="predicted"/>
<dbReference type="GO" id="GO:0006913">
    <property type="term" value="P:nucleocytoplasmic transport"/>
    <property type="evidence" value="ECO:0007669"/>
    <property type="project" value="TreeGrafter"/>
</dbReference>
<dbReference type="EMBL" id="CP002353">
    <property type="protein sequence ID" value="ADV61100.1"/>
    <property type="molecule type" value="Genomic_DNA"/>
</dbReference>
<name>E8QZH3_ISOPI</name>
<dbReference type="GO" id="GO:0005829">
    <property type="term" value="C:cytosol"/>
    <property type="evidence" value="ECO:0007669"/>
    <property type="project" value="TreeGrafter"/>
</dbReference>
<dbReference type="Proteomes" id="UP000008631">
    <property type="component" value="Chromosome"/>
</dbReference>
<dbReference type="PROSITE" id="PS51450">
    <property type="entry name" value="LRR"/>
    <property type="match status" value="1"/>
</dbReference>
<dbReference type="GO" id="GO:0005096">
    <property type="term" value="F:GTPase activator activity"/>
    <property type="evidence" value="ECO:0007669"/>
    <property type="project" value="UniProtKB-KW"/>
</dbReference>
<dbReference type="STRING" id="575540.Isop_0507"/>
<keyword evidence="1" id="KW-0343">GTPase activation</keyword>
<dbReference type="InterPro" id="IPR027038">
    <property type="entry name" value="RanGap"/>
</dbReference>
<evidence type="ECO:0000313" key="4">
    <source>
        <dbReference type="EMBL" id="ADV61100.1"/>
    </source>
</evidence>
<sequence length="527" mass="57486">MSMSAPTSPSTNHDAEEWRDHAFFTNAIAVGGDDPVPSLIYADWLEELGNSEAAELIRLQVEFEGLERQTPHRDAIEERVGLLTAHQAQVWQSRLGAQASCVEVKRFVRGLPRAARIRADRIDPATLEWLMAVAPIDAFELVHLDEPSAERLAAWPLLGRIRDLTVVDSQRDRDSWALGRLLSSPHLSHLRGLCCSFGRLWPSLGLSLSNLPHLRRLILSTDPAGGVGSVGDTGLIRLIEEGHLKSIEHLAIRHEQIGPRGAQSLAASPTVAGLRSLDLSHNHLGDRGLQELGGSVHLSGLTELIVRDNGIGDDGVSHLANSSHLYNLERLDLAINLVGDIGLRDLAYSQVVRRLKVVDLRRNGITAAIRPMFRRRAEGNTWRDLELGSNRIGPVGAQTLADWPVVANLKRIGLDHNPLGRQACDAIRSLSDGSPSIPGGFEGGPKVGSSVLARLILGGRTANLDELDLRHCGFDDHEAAALINDQTRRIALGEPSPHARQVRLEGNPFSDSLRARLRDLFGPGLRV</sequence>
<dbReference type="NCBIfam" id="TIGR02996">
    <property type="entry name" value="rpt_mate_G_obs"/>
    <property type="match status" value="1"/>
</dbReference>
<evidence type="ECO:0000256" key="3">
    <source>
        <dbReference type="ARBA" id="ARBA00022737"/>
    </source>
</evidence>
<dbReference type="Gene3D" id="3.80.10.10">
    <property type="entry name" value="Ribonuclease Inhibitor"/>
    <property type="match status" value="1"/>
</dbReference>
<evidence type="ECO:0000256" key="2">
    <source>
        <dbReference type="ARBA" id="ARBA00022614"/>
    </source>
</evidence>
<dbReference type="InterPro" id="IPR001611">
    <property type="entry name" value="Leu-rich_rpt"/>
</dbReference>
<dbReference type="InParanoid" id="E8QZH3"/>
<keyword evidence="5" id="KW-1185">Reference proteome</keyword>
<dbReference type="GO" id="GO:0048471">
    <property type="term" value="C:perinuclear region of cytoplasm"/>
    <property type="evidence" value="ECO:0007669"/>
    <property type="project" value="TreeGrafter"/>
</dbReference>
<keyword evidence="3" id="KW-0677">Repeat</keyword>
<evidence type="ECO:0000256" key="1">
    <source>
        <dbReference type="ARBA" id="ARBA00022468"/>
    </source>
</evidence>
<accession>E8QZH3</accession>
<dbReference type="KEGG" id="ipa:Isop_0507"/>
<dbReference type="SUPFAM" id="SSF52047">
    <property type="entry name" value="RNI-like"/>
    <property type="match status" value="1"/>
</dbReference>
<organism evidence="4 5">
    <name type="scientific">Isosphaera pallida (strain ATCC 43644 / DSM 9630 / IS1B)</name>
    <dbReference type="NCBI Taxonomy" id="575540"/>
    <lineage>
        <taxon>Bacteria</taxon>
        <taxon>Pseudomonadati</taxon>
        <taxon>Planctomycetota</taxon>
        <taxon>Planctomycetia</taxon>
        <taxon>Isosphaerales</taxon>
        <taxon>Isosphaeraceae</taxon>
        <taxon>Isosphaera</taxon>
    </lineage>
</organism>
<dbReference type="eggNOG" id="COG4886">
    <property type="taxonomic scope" value="Bacteria"/>
</dbReference>
<dbReference type="PANTHER" id="PTHR24113">
    <property type="entry name" value="RAN GTPASE-ACTIVATING PROTEIN 1"/>
    <property type="match status" value="1"/>
</dbReference>
<dbReference type="HOGENOM" id="CLU_622241_0_0_0"/>
<evidence type="ECO:0000313" key="5">
    <source>
        <dbReference type="Proteomes" id="UP000008631"/>
    </source>
</evidence>
<dbReference type="OrthoDB" id="261413at2"/>
<dbReference type="PANTHER" id="PTHR24113:SF12">
    <property type="entry name" value="RAN GTPASE-ACTIVATING PROTEIN 1"/>
    <property type="match status" value="1"/>
</dbReference>
<dbReference type="Pfam" id="PF13516">
    <property type="entry name" value="LRR_6"/>
    <property type="match status" value="3"/>
</dbReference>
<keyword evidence="2" id="KW-0433">Leucine-rich repeat</keyword>
<dbReference type="RefSeq" id="WP_013563389.1">
    <property type="nucleotide sequence ID" value="NC_014962.1"/>
</dbReference>
<dbReference type="AlphaFoldDB" id="E8QZH3"/>